<sequence length="133" mass="15845">MQEFKKTKSAYSGFVLGILFLQLYSQNKRTDRSKKKLIAETVTYLFLNYSKLRGQDVEQEVFYNLGRMYQQLGVMYLAEYYYKKVFKVHNELLEKYPEIMSLNREAAYNLHIIYKNSGNFVAARKVLMEHIVI</sequence>
<gene>
    <name evidence="1" type="ORF">NQ317_001696</name>
</gene>
<dbReference type="PANTHER" id="PTHR23082:SF0">
    <property type="entry name" value="GENERAL TRANSCRIPTION FACTOR 3C POLYPEPTIDE 3"/>
    <property type="match status" value="1"/>
</dbReference>
<organism evidence="1 2">
    <name type="scientific">Molorchus minor</name>
    <dbReference type="NCBI Taxonomy" id="1323400"/>
    <lineage>
        <taxon>Eukaryota</taxon>
        <taxon>Metazoa</taxon>
        <taxon>Ecdysozoa</taxon>
        <taxon>Arthropoda</taxon>
        <taxon>Hexapoda</taxon>
        <taxon>Insecta</taxon>
        <taxon>Pterygota</taxon>
        <taxon>Neoptera</taxon>
        <taxon>Endopterygota</taxon>
        <taxon>Coleoptera</taxon>
        <taxon>Polyphaga</taxon>
        <taxon>Cucujiformia</taxon>
        <taxon>Chrysomeloidea</taxon>
        <taxon>Cerambycidae</taxon>
        <taxon>Lamiinae</taxon>
        <taxon>Monochamini</taxon>
        <taxon>Molorchus</taxon>
    </lineage>
</organism>
<protein>
    <recommendedName>
        <fullName evidence="3">Tetratricopeptide repeat protein</fullName>
    </recommendedName>
</protein>
<dbReference type="Proteomes" id="UP001162164">
    <property type="component" value="Unassembled WGS sequence"/>
</dbReference>
<evidence type="ECO:0000313" key="2">
    <source>
        <dbReference type="Proteomes" id="UP001162164"/>
    </source>
</evidence>
<dbReference type="SUPFAM" id="SSF48452">
    <property type="entry name" value="TPR-like"/>
    <property type="match status" value="1"/>
</dbReference>
<proteinExistence type="predicted"/>
<comment type="caution">
    <text evidence="1">The sequence shown here is derived from an EMBL/GenBank/DDBJ whole genome shotgun (WGS) entry which is preliminary data.</text>
</comment>
<reference evidence="1" key="1">
    <citation type="journal article" date="2023" name="Insect Mol. Biol.">
        <title>Genome sequencing provides insights into the evolution of gene families encoding plant cell wall-degrading enzymes in longhorned beetles.</title>
        <authorList>
            <person name="Shin N.R."/>
            <person name="Okamura Y."/>
            <person name="Kirsch R."/>
            <person name="Pauchet Y."/>
        </authorList>
    </citation>
    <scope>NUCLEOTIDE SEQUENCE</scope>
    <source>
        <strain evidence="1">MMC_N1</strain>
    </source>
</reference>
<evidence type="ECO:0008006" key="3">
    <source>
        <dbReference type="Google" id="ProtNLM"/>
    </source>
</evidence>
<dbReference type="InterPro" id="IPR039340">
    <property type="entry name" value="Tfc4/TFIIIC-102/Sfc4"/>
</dbReference>
<dbReference type="EMBL" id="JAPWTJ010001311">
    <property type="protein sequence ID" value="KAJ8972676.1"/>
    <property type="molecule type" value="Genomic_DNA"/>
</dbReference>
<name>A0ABQ9J3N7_9CUCU</name>
<accession>A0ABQ9J3N7</accession>
<dbReference type="Gene3D" id="1.25.40.10">
    <property type="entry name" value="Tetratricopeptide repeat domain"/>
    <property type="match status" value="1"/>
</dbReference>
<keyword evidence="2" id="KW-1185">Reference proteome</keyword>
<evidence type="ECO:0000313" key="1">
    <source>
        <dbReference type="EMBL" id="KAJ8972676.1"/>
    </source>
</evidence>
<dbReference type="InterPro" id="IPR011990">
    <property type="entry name" value="TPR-like_helical_dom_sf"/>
</dbReference>
<dbReference type="PANTHER" id="PTHR23082">
    <property type="entry name" value="TRANSCRIPTION INITIATION FACTOR IIIC TFIIIC , POLYPEPTIDE 3-RELATED"/>
    <property type="match status" value="1"/>
</dbReference>